<evidence type="ECO:0000256" key="9">
    <source>
        <dbReference type="ARBA" id="ARBA00037934"/>
    </source>
</evidence>
<evidence type="ECO:0000259" key="11">
    <source>
        <dbReference type="Pfam" id="PF03908"/>
    </source>
</evidence>
<protein>
    <recommendedName>
        <fullName evidence="11">Sec20 C-terminal domain-containing protein</fullName>
    </recommendedName>
</protein>
<dbReference type="EnsemblMetazoa" id="SMAR013203-RA">
    <property type="protein sequence ID" value="SMAR013203-PA"/>
    <property type="gene ID" value="SMAR013203"/>
</dbReference>
<evidence type="ECO:0000256" key="5">
    <source>
        <dbReference type="ARBA" id="ARBA00022892"/>
    </source>
</evidence>
<accession>T1JH73</accession>
<comment type="similarity">
    <text evidence="9">Belongs to the SEC20 family.</text>
</comment>
<evidence type="ECO:0000256" key="8">
    <source>
        <dbReference type="ARBA" id="ARBA00023136"/>
    </source>
</evidence>
<keyword evidence="7" id="KW-0175">Coiled coil</keyword>
<dbReference type="Proteomes" id="UP000014500">
    <property type="component" value="Unassembled WGS sequence"/>
</dbReference>
<dbReference type="OMA" id="TEVDTHR"/>
<feature type="domain" description="Sec20 C-terminal" evidence="11">
    <location>
        <begin position="142"/>
        <end position="230"/>
    </location>
</feature>
<keyword evidence="2" id="KW-0813">Transport</keyword>
<keyword evidence="6 10" id="KW-1133">Transmembrane helix</keyword>
<dbReference type="PhylomeDB" id="T1JH73"/>
<evidence type="ECO:0000256" key="3">
    <source>
        <dbReference type="ARBA" id="ARBA00022692"/>
    </source>
</evidence>
<dbReference type="GO" id="GO:0006890">
    <property type="term" value="P:retrograde vesicle-mediated transport, Golgi to endoplasmic reticulum"/>
    <property type="evidence" value="ECO:0007669"/>
    <property type="project" value="InterPro"/>
</dbReference>
<evidence type="ECO:0000256" key="1">
    <source>
        <dbReference type="ARBA" id="ARBA00004163"/>
    </source>
</evidence>
<dbReference type="HOGENOM" id="CLU_105902_0_0_1"/>
<dbReference type="GO" id="GO:0031201">
    <property type="term" value="C:SNARE complex"/>
    <property type="evidence" value="ECO:0007669"/>
    <property type="project" value="TreeGrafter"/>
</dbReference>
<evidence type="ECO:0000256" key="4">
    <source>
        <dbReference type="ARBA" id="ARBA00022824"/>
    </source>
</evidence>
<dbReference type="AlphaFoldDB" id="T1JH73"/>
<dbReference type="PANTHER" id="PTHR12825">
    <property type="entry name" value="BNIP1-RELATED"/>
    <property type="match status" value="1"/>
</dbReference>
<keyword evidence="4" id="KW-0256">Endoplasmic reticulum</keyword>
<reference evidence="13" key="1">
    <citation type="submission" date="2011-05" db="EMBL/GenBank/DDBJ databases">
        <authorList>
            <person name="Richards S.R."/>
            <person name="Qu J."/>
            <person name="Jiang H."/>
            <person name="Jhangiani S.N."/>
            <person name="Agravi P."/>
            <person name="Goodspeed R."/>
            <person name="Gross S."/>
            <person name="Mandapat C."/>
            <person name="Jackson L."/>
            <person name="Mathew T."/>
            <person name="Pu L."/>
            <person name="Thornton R."/>
            <person name="Saada N."/>
            <person name="Wilczek-Boney K.B."/>
            <person name="Lee S."/>
            <person name="Kovar C."/>
            <person name="Wu Y."/>
            <person name="Scherer S.E."/>
            <person name="Worley K.C."/>
            <person name="Muzny D.M."/>
            <person name="Gibbs R."/>
        </authorList>
    </citation>
    <scope>NUCLEOTIDE SEQUENCE</scope>
    <source>
        <strain evidence="13">Brora</strain>
    </source>
</reference>
<dbReference type="InterPro" id="IPR005606">
    <property type="entry name" value="Sec20"/>
</dbReference>
<organism evidence="12 13">
    <name type="scientific">Strigamia maritima</name>
    <name type="common">European centipede</name>
    <name type="synonym">Geophilus maritimus</name>
    <dbReference type="NCBI Taxonomy" id="126957"/>
    <lineage>
        <taxon>Eukaryota</taxon>
        <taxon>Metazoa</taxon>
        <taxon>Ecdysozoa</taxon>
        <taxon>Arthropoda</taxon>
        <taxon>Myriapoda</taxon>
        <taxon>Chilopoda</taxon>
        <taxon>Pleurostigmophora</taxon>
        <taxon>Geophilomorpha</taxon>
        <taxon>Linotaeniidae</taxon>
        <taxon>Strigamia</taxon>
    </lineage>
</organism>
<keyword evidence="3 10" id="KW-0812">Transmembrane</keyword>
<dbReference type="STRING" id="126957.T1JH73"/>
<dbReference type="PANTHER" id="PTHR12825:SF0">
    <property type="entry name" value="VESICLE TRANSPORT PROTEIN SEC20"/>
    <property type="match status" value="1"/>
</dbReference>
<proteinExistence type="inferred from homology"/>
<feature type="transmembrane region" description="Helical" evidence="10">
    <location>
        <begin position="211"/>
        <end position="228"/>
    </location>
</feature>
<dbReference type="Pfam" id="PF03908">
    <property type="entry name" value="Sec20"/>
    <property type="match status" value="1"/>
</dbReference>
<comment type="subcellular location">
    <subcellularLocation>
        <location evidence="1">Endoplasmic reticulum membrane</location>
        <topology evidence="1">Single-pass type IV membrane protein</topology>
    </subcellularLocation>
</comment>
<evidence type="ECO:0000313" key="12">
    <source>
        <dbReference type="EnsemblMetazoa" id="SMAR013203-PA"/>
    </source>
</evidence>
<evidence type="ECO:0000256" key="10">
    <source>
        <dbReference type="SAM" id="Phobius"/>
    </source>
</evidence>
<reference evidence="12" key="2">
    <citation type="submission" date="2015-02" db="UniProtKB">
        <authorList>
            <consortium name="EnsemblMetazoa"/>
        </authorList>
    </citation>
    <scope>IDENTIFICATION</scope>
</reference>
<keyword evidence="8 10" id="KW-0472">Membrane</keyword>
<evidence type="ECO:0000256" key="6">
    <source>
        <dbReference type="ARBA" id="ARBA00022989"/>
    </source>
</evidence>
<keyword evidence="13" id="KW-1185">Reference proteome</keyword>
<evidence type="ECO:0000313" key="13">
    <source>
        <dbReference type="Proteomes" id="UP000014500"/>
    </source>
</evidence>
<evidence type="ECO:0000256" key="7">
    <source>
        <dbReference type="ARBA" id="ARBA00023054"/>
    </source>
</evidence>
<sequence>MDVNDVTIKTLQDEIIRHDLQIKELIQNIRRCVGPEEELDALNLSVRTQMEMCQFRIKLIAQTYNYDLERLAKEQDIEADKANLLKEVENHSQQTASMQTSLRKANVAARMAIDKLNREVLLTLPTTDVRRRKRDKEELVKTSSGITDSLFALSQLMSNQVQQSEHVLSHLVGSSKTLTENQEEFKTMGSVIQQSQKLLTKYNRRELTDKILIFFALAFFFACVLYIVKKQNKITAQAQFSFRK</sequence>
<keyword evidence="5" id="KW-0931">ER-Golgi transport</keyword>
<evidence type="ECO:0000256" key="2">
    <source>
        <dbReference type="ARBA" id="ARBA00022448"/>
    </source>
</evidence>
<dbReference type="InterPro" id="IPR056173">
    <property type="entry name" value="Sec20_C"/>
</dbReference>
<dbReference type="eggNOG" id="ENOG502QUTT">
    <property type="taxonomic scope" value="Eukaryota"/>
</dbReference>
<name>T1JH73_STRMM</name>
<dbReference type="GO" id="GO:0005789">
    <property type="term" value="C:endoplasmic reticulum membrane"/>
    <property type="evidence" value="ECO:0007669"/>
    <property type="project" value="UniProtKB-SubCell"/>
</dbReference>
<dbReference type="EMBL" id="JH432222">
    <property type="status" value="NOT_ANNOTATED_CDS"/>
    <property type="molecule type" value="Genomic_DNA"/>
</dbReference>
<dbReference type="GO" id="GO:0005484">
    <property type="term" value="F:SNAP receptor activity"/>
    <property type="evidence" value="ECO:0007669"/>
    <property type="project" value="InterPro"/>
</dbReference>